<evidence type="ECO:0008006" key="6">
    <source>
        <dbReference type="Google" id="ProtNLM"/>
    </source>
</evidence>
<accession>A0ABY1VPI3</accession>
<protein>
    <recommendedName>
        <fullName evidence="6">Gram-positive cocci surface proteins LPxTG domain-containing protein</fullName>
    </recommendedName>
</protein>
<feature type="chain" id="PRO_5045503094" description="Gram-positive cocci surface proteins LPxTG domain-containing protein" evidence="3">
    <location>
        <begin position="33"/>
        <end position="490"/>
    </location>
</feature>
<evidence type="ECO:0000256" key="2">
    <source>
        <dbReference type="SAM" id="Phobius"/>
    </source>
</evidence>
<keyword evidence="5" id="KW-1185">Reference proteome</keyword>
<keyword evidence="2" id="KW-0472">Membrane</keyword>
<sequence length="490" mass="50432">MGCNPTGTHMKRRIPFALLTTIALSLGAVAQAAEVTSPEGPLTKVEISTTLNCAVNYLGDVSGEFYRDTACGTLLAVGDQLYGPKHIPAGSSAVRKYWTPVSQKTSGSGTSADPFTITTVVSGGSMQVTQVDTYVKGAKSYNTTTTVTNTGSKAAQAVLYHGADCYLQDDDRGWGEYDAAKQSVICRAKDNEGKKSTNGRIEEFVPTTDGSNYFYGFYRNVWETIATKQPLPNKLEGADEYQDNGMALSWNLNLSAGESKSYSMITNFSPLGEVALPTKIQAAADSANKNQHLVTATITNPNSKALDAKSATVVLPEGISYVAGSVQGAGAPTVNQAQGGKTELVFPAFKLAGNGADVTFTFKVSGAVSQEATLELKGETVQGVPVVGSSTTIAATAPSPSPTPTPSMTPTASPTPAATPTPSSEATPSVAPTTTAPAPSPQPTVMASPAPTAKPAKKGLAVTGVNLGVGAVALGVAALGGVLLLRRRKA</sequence>
<name>A0ABY1VPI3_9ACTO</name>
<feature type="transmembrane region" description="Helical" evidence="2">
    <location>
        <begin position="460"/>
        <end position="485"/>
    </location>
</feature>
<feature type="region of interest" description="Disordered" evidence="1">
    <location>
        <begin position="392"/>
        <end position="456"/>
    </location>
</feature>
<keyword evidence="2" id="KW-0812">Transmembrane</keyword>
<reference evidence="4 5" key="1">
    <citation type="submission" date="2018-06" db="EMBL/GenBank/DDBJ databases">
        <authorList>
            <consortium name="Pathogen Informatics"/>
            <person name="Doyle S."/>
        </authorList>
    </citation>
    <scope>NUCLEOTIDE SEQUENCE [LARGE SCALE GENOMIC DNA]</scope>
    <source>
        <strain evidence="4 5">NCTC11535</strain>
    </source>
</reference>
<dbReference type="Proteomes" id="UP000250006">
    <property type="component" value="Unassembled WGS sequence"/>
</dbReference>
<organism evidence="4 5">
    <name type="scientific">Actinomyces bovis</name>
    <dbReference type="NCBI Taxonomy" id="1658"/>
    <lineage>
        <taxon>Bacteria</taxon>
        <taxon>Bacillati</taxon>
        <taxon>Actinomycetota</taxon>
        <taxon>Actinomycetes</taxon>
        <taxon>Actinomycetales</taxon>
        <taxon>Actinomycetaceae</taxon>
        <taxon>Actinomyces</taxon>
    </lineage>
</organism>
<keyword evidence="2" id="KW-1133">Transmembrane helix</keyword>
<dbReference type="EMBL" id="UAPQ01000008">
    <property type="protein sequence ID" value="SPT53900.1"/>
    <property type="molecule type" value="Genomic_DNA"/>
</dbReference>
<keyword evidence="3" id="KW-0732">Signal</keyword>
<proteinExistence type="predicted"/>
<feature type="signal peptide" evidence="3">
    <location>
        <begin position="1"/>
        <end position="32"/>
    </location>
</feature>
<feature type="compositionally biased region" description="Low complexity" evidence="1">
    <location>
        <begin position="408"/>
        <end position="437"/>
    </location>
</feature>
<evidence type="ECO:0000313" key="4">
    <source>
        <dbReference type="EMBL" id="SPT53900.1"/>
    </source>
</evidence>
<comment type="caution">
    <text evidence="4">The sequence shown here is derived from an EMBL/GenBank/DDBJ whole genome shotgun (WGS) entry which is preliminary data.</text>
</comment>
<evidence type="ECO:0000256" key="1">
    <source>
        <dbReference type="SAM" id="MobiDB-lite"/>
    </source>
</evidence>
<evidence type="ECO:0000256" key="3">
    <source>
        <dbReference type="SAM" id="SignalP"/>
    </source>
</evidence>
<evidence type="ECO:0000313" key="5">
    <source>
        <dbReference type="Proteomes" id="UP000250006"/>
    </source>
</evidence>
<gene>
    <name evidence="4" type="ORF">NCTC11535_01592</name>
</gene>